<name>A0ABU9AVJ6_9BACT</name>
<evidence type="ECO:0000313" key="3">
    <source>
        <dbReference type="Proteomes" id="UP001371305"/>
    </source>
</evidence>
<proteinExistence type="predicted"/>
<dbReference type="SUPFAM" id="SSF69304">
    <property type="entry name" value="Tricorn protease N-terminal domain"/>
    <property type="match status" value="1"/>
</dbReference>
<feature type="chain" id="PRO_5047103255" description="Translocation protein TolB" evidence="1">
    <location>
        <begin position="19"/>
        <end position="218"/>
    </location>
</feature>
<dbReference type="RefSeq" id="WP_341405511.1">
    <property type="nucleotide sequence ID" value="NZ_JBBUKT010000005.1"/>
</dbReference>
<accession>A0ABU9AVJ6</accession>
<evidence type="ECO:0000313" key="2">
    <source>
        <dbReference type="EMBL" id="MEK7951777.1"/>
    </source>
</evidence>
<comment type="caution">
    <text evidence="2">The sequence shown here is derived from an EMBL/GenBank/DDBJ whole genome shotgun (WGS) entry which is preliminary data.</text>
</comment>
<keyword evidence="3" id="KW-1185">Reference proteome</keyword>
<sequence>MIRIITAMACLAISSTLAADPSVEAKDGNILLHTDSGETKTLTTSGKDTAPVLSTDGNWIVFIRATAGKKIPTGSGEYDPQELWQIDAAGKEPVLLVKPRASNEMKEVISTFHNLQFSTDGRFVYFDTPAWTTSSAVHVVDTTNSKERFLVAGDGVKVIPRGEYQDCLLLGQHRYFLGGGSYDWLWLFRPDGTEIGPVGEDAKNFMETYCSDKTEKDE</sequence>
<organism evidence="2 3">
    <name type="scientific">Luteolibacter soli</name>
    <dbReference type="NCBI Taxonomy" id="3135280"/>
    <lineage>
        <taxon>Bacteria</taxon>
        <taxon>Pseudomonadati</taxon>
        <taxon>Verrucomicrobiota</taxon>
        <taxon>Verrucomicrobiia</taxon>
        <taxon>Verrucomicrobiales</taxon>
        <taxon>Verrucomicrobiaceae</taxon>
        <taxon>Luteolibacter</taxon>
    </lineage>
</organism>
<evidence type="ECO:0008006" key="4">
    <source>
        <dbReference type="Google" id="ProtNLM"/>
    </source>
</evidence>
<protein>
    <recommendedName>
        <fullName evidence="4">Translocation protein TolB</fullName>
    </recommendedName>
</protein>
<keyword evidence="1" id="KW-0732">Signal</keyword>
<reference evidence="2 3" key="1">
    <citation type="submission" date="2024-04" db="EMBL/GenBank/DDBJ databases">
        <title>Luteolibacter sp. isolated from soil.</title>
        <authorList>
            <person name="An J."/>
        </authorList>
    </citation>
    <scope>NUCLEOTIDE SEQUENCE [LARGE SCALE GENOMIC DNA]</scope>
    <source>
        <strain evidence="2 3">Y139</strain>
    </source>
</reference>
<dbReference type="InterPro" id="IPR011042">
    <property type="entry name" value="6-blade_b-propeller_TolB-like"/>
</dbReference>
<feature type="signal peptide" evidence="1">
    <location>
        <begin position="1"/>
        <end position="18"/>
    </location>
</feature>
<dbReference type="Proteomes" id="UP001371305">
    <property type="component" value="Unassembled WGS sequence"/>
</dbReference>
<evidence type="ECO:0000256" key="1">
    <source>
        <dbReference type="SAM" id="SignalP"/>
    </source>
</evidence>
<dbReference type="Gene3D" id="2.120.10.30">
    <property type="entry name" value="TolB, C-terminal domain"/>
    <property type="match status" value="1"/>
</dbReference>
<gene>
    <name evidence="2" type="ORF">WKV53_14765</name>
</gene>
<dbReference type="EMBL" id="JBBUKT010000005">
    <property type="protein sequence ID" value="MEK7951777.1"/>
    <property type="molecule type" value="Genomic_DNA"/>
</dbReference>